<sequence>MRAMLLMPLLLSLMACNTTRPFFYAVVEPEPVAAPQPEYRAPSNSYRAHYTHKALDDYANQIAMELMRNLGSLSKGETLAVASFVELDNSLNTTSVLGNQVAEKLIAQMQSYGITLVDYKATGDITVTAQGDLVFSRQLEDLASKQHIDYVLAGTLSRHHRGVDVSSRIISMQDRSVVSSASNFIPGFVVASLRPKLAH</sequence>
<proteinExistence type="predicted"/>
<keyword evidence="1" id="KW-0732">Signal</keyword>
<protein>
    <recommendedName>
        <fullName evidence="2">FlgO domain-containing protein</fullName>
    </recommendedName>
</protein>
<evidence type="ECO:0000313" key="4">
    <source>
        <dbReference type="Proteomes" id="UP000245728"/>
    </source>
</evidence>
<organism evidence="3 4">
    <name type="scientific">Saliniradius amylolyticus</name>
    <dbReference type="NCBI Taxonomy" id="2183582"/>
    <lineage>
        <taxon>Bacteria</taxon>
        <taxon>Pseudomonadati</taxon>
        <taxon>Pseudomonadota</taxon>
        <taxon>Gammaproteobacteria</taxon>
        <taxon>Alteromonadales</taxon>
        <taxon>Alteromonadaceae</taxon>
        <taxon>Saliniradius</taxon>
    </lineage>
</organism>
<evidence type="ECO:0000259" key="2">
    <source>
        <dbReference type="Pfam" id="PF17680"/>
    </source>
</evidence>
<evidence type="ECO:0000313" key="3">
    <source>
        <dbReference type="EMBL" id="AWL12429.1"/>
    </source>
</evidence>
<dbReference type="OrthoDB" id="5296088at2"/>
<dbReference type="EMBL" id="CP029347">
    <property type="protein sequence ID" value="AWL12429.1"/>
    <property type="molecule type" value="Genomic_DNA"/>
</dbReference>
<name>A0A2S2E4A8_9ALTE</name>
<dbReference type="InterPro" id="IPR041215">
    <property type="entry name" value="FlgO_dom"/>
</dbReference>
<feature type="domain" description="FlgO" evidence="2">
    <location>
        <begin position="61"/>
        <end position="187"/>
    </location>
</feature>
<feature type="chain" id="PRO_5015645452" description="FlgO domain-containing protein" evidence="1">
    <location>
        <begin position="25"/>
        <end position="199"/>
    </location>
</feature>
<gene>
    <name evidence="3" type="ORF">HMF8227_01959</name>
</gene>
<dbReference type="RefSeq" id="WP_109340006.1">
    <property type="nucleotide sequence ID" value="NZ_CP029347.1"/>
</dbReference>
<evidence type="ECO:0000256" key="1">
    <source>
        <dbReference type="SAM" id="SignalP"/>
    </source>
</evidence>
<dbReference type="AlphaFoldDB" id="A0A2S2E4A8"/>
<dbReference type="PROSITE" id="PS51257">
    <property type="entry name" value="PROKAR_LIPOPROTEIN"/>
    <property type="match status" value="1"/>
</dbReference>
<feature type="signal peptide" evidence="1">
    <location>
        <begin position="1"/>
        <end position="24"/>
    </location>
</feature>
<keyword evidence="4" id="KW-1185">Reference proteome</keyword>
<dbReference type="KEGG" id="salh:HMF8227_01959"/>
<accession>A0A2S2E4A8</accession>
<dbReference type="Pfam" id="PF17680">
    <property type="entry name" value="FlgO"/>
    <property type="match status" value="1"/>
</dbReference>
<dbReference type="Proteomes" id="UP000245728">
    <property type="component" value="Chromosome"/>
</dbReference>
<reference evidence="3 4" key="1">
    <citation type="submission" date="2018-05" db="EMBL/GenBank/DDBJ databases">
        <title>Salinimonas sp. HMF8227 Genome sequencing and assembly.</title>
        <authorList>
            <person name="Kang H."/>
            <person name="Kang J."/>
            <person name="Cha I."/>
            <person name="Kim H."/>
            <person name="Joh K."/>
        </authorList>
    </citation>
    <scope>NUCLEOTIDE SEQUENCE [LARGE SCALE GENOMIC DNA]</scope>
    <source>
        <strain evidence="3 4">HMF8227</strain>
    </source>
</reference>